<evidence type="ECO:0000313" key="9">
    <source>
        <dbReference type="Proteomes" id="UP000295334"/>
    </source>
</evidence>
<dbReference type="RefSeq" id="WP_131449309.1">
    <property type="nucleotide sequence ID" value="NZ_SJZI01000042.1"/>
</dbReference>
<dbReference type="NCBIfam" id="TIGR04183">
    <property type="entry name" value="Por_Secre_tail"/>
    <property type="match status" value="1"/>
</dbReference>
<dbReference type="PANTHER" id="PTHR43399:SF4">
    <property type="entry name" value="CELL WALL-ASSOCIATED PROTEASE"/>
    <property type="match status" value="1"/>
</dbReference>
<feature type="active site" description="Charge relay system" evidence="5">
    <location>
        <position position="243"/>
    </location>
</feature>
<evidence type="ECO:0000256" key="3">
    <source>
        <dbReference type="ARBA" id="ARBA00022801"/>
    </source>
</evidence>
<keyword evidence="9" id="KW-1185">Reference proteome</keyword>
<proteinExistence type="inferred from homology"/>
<reference evidence="8 9" key="1">
    <citation type="submission" date="2019-03" db="EMBL/GenBank/DDBJ databases">
        <authorList>
            <person name="Kim M.K.M."/>
        </authorList>
    </citation>
    <scope>NUCLEOTIDE SEQUENCE [LARGE SCALE GENOMIC DNA]</scope>
    <source>
        <strain evidence="8 9">17J68-12</strain>
    </source>
</reference>
<dbReference type="Gene3D" id="2.60.120.380">
    <property type="match status" value="1"/>
</dbReference>
<dbReference type="InterPro" id="IPR051048">
    <property type="entry name" value="Peptidase_S8/S53_subtilisin"/>
</dbReference>
<dbReference type="PANTHER" id="PTHR43399">
    <property type="entry name" value="SUBTILISIN-RELATED"/>
    <property type="match status" value="1"/>
</dbReference>
<dbReference type="OrthoDB" id="9792152at2"/>
<dbReference type="PRINTS" id="PR00723">
    <property type="entry name" value="SUBTILISIN"/>
</dbReference>
<dbReference type="EMBL" id="SJZI01000042">
    <property type="protein sequence ID" value="TCJ14318.1"/>
    <property type="molecule type" value="Genomic_DNA"/>
</dbReference>
<evidence type="ECO:0000259" key="7">
    <source>
        <dbReference type="Pfam" id="PF00082"/>
    </source>
</evidence>
<dbReference type="InterPro" id="IPR000209">
    <property type="entry name" value="Peptidase_S8/S53_dom"/>
</dbReference>
<dbReference type="InterPro" id="IPR015500">
    <property type="entry name" value="Peptidase_S8_subtilisin-rel"/>
</dbReference>
<evidence type="ECO:0000256" key="2">
    <source>
        <dbReference type="ARBA" id="ARBA00022670"/>
    </source>
</evidence>
<protein>
    <submittedName>
        <fullName evidence="8">T9SS type A sorting domain-containing protein</fullName>
    </submittedName>
</protein>
<comment type="caution">
    <text evidence="8">The sequence shown here is derived from an EMBL/GenBank/DDBJ whole genome shotgun (WGS) entry which is preliminary data.</text>
</comment>
<name>A0A4R1BBK7_9BACT</name>
<comment type="similarity">
    <text evidence="1 5">Belongs to the peptidase S8 family.</text>
</comment>
<dbReference type="InterPro" id="IPR034058">
    <property type="entry name" value="TagA/B/C/D_pept_dom"/>
</dbReference>
<dbReference type="InterPro" id="IPR036852">
    <property type="entry name" value="Peptidase_S8/S53_dom_sf"/>
</dbReference>
<gene>
    <name evidence="8" type="ORF">EPD60_09985</name>
</gene>
<dbReference type="GO" id="GO:0004252">
    <property type="term" value="F:serine-type endopeptidase activity"/>
    <property type="evidence" value="ECO:0007669"/>
    <property type="project" value="UniProtKB-UniRule"/>
</dbReference>
<dbReference type="PROSITE" id="PS51892">
    <property type="entry name" value="SUBTILASE"/>
    <property type="match status" value="1"/>
</dbReference>
<evidence type="ECO:0000313" key="8">
    <source>
        <dbReference type="EMBL" id="TCJ14318.1"/>
    </source>
</evidence>
<feature type="active site" description="Charge relay system" evidence="5">
    <location>
        <position position="442"/>
    </location>
</feature>
<evidence type="ECO:0000256" key="1">
    <source>
        <dbReference type="ARBA" id="ARBA00011073"/>
    </source>
</evidence>
<evidence type="ECO:0000256" key="4">
    <source>
        <dbReference type="ARBA" id="ARBA00022825"/>
    </source>
</evidence>
<evidence type="ECO:0000256" key="5">
    <source>
        <dbReference type="PROSITE-ProRule" id="PRU01240"/>
    </source>
</evidence>
<sequence length="1790" mass="191460">MHRLLTKITFLFLLFSGAASAQNRVRLRSGDVDVPELTDALADSLNRVLPRSGGRAYLLLQLDRVPDAADRKRLTAAGVELEQYLSGLSYTAAVSGPLSRAGLRPLGVRGAWAFRPEQKIDPALLAPQLPAWATRAAGTVNVLVRVPKSMMVSAAVATFLAAGHKVTTLEWSRWHVVGLQVSLQQLKALALLPEVDYVQAEPPQAAPLNYPSRAGAHATLLDAPLSAGGRALTGAGVVVGVGDDGDPQFHVDFRGRVIARAYGHYSNHGVHVAGTVAGAGIVQEEYRGYAPQATLVSQTGSFILTNAERYHQDYGMVLTNNSYGNIIECAYNGTYDIYAQLIDEQAFDIPDLLHVFAAGNSGGATCSPFPQRYHTVLGGWQSAKNVVTVGATSDSGLVAGFSSRGPVRDGRIKPEVMATGVAVNSTIYGGLGNTYNTNQGTSMAAPAVTGGLALLVERYRQLNGGANPQGALLKAVLCNGAADRGITGPDFNYGYGWMNLQRSADMIENGHVLSGTATQGNTNTHTVAVPANTAQLKVLLYWHDPAASLIAAKALVNDLDLEVVDLSNNTVLPYRLDTSYGSLGTAAFTGADHLNNLEQVVIDNPPAGNYTIRVKGTAITQNAAQAYFVAWDPVPVALQIVNPVGGEAWIPGEDMKLTWDASGNPASTYALSYSVDSGANWTPIAAGLAADRRIYSWTVPTAATAGARVRVTQEGTGATSTSANFVILTRPVITTAASSNQCEGYYVFSWSAVSGATDYEVLQLRGSGLVTIATTTGTSYTVEGLSRDTAYWFSVRPRINGAYGRRAVAKTYQPNTGSCSGSVSNNDLKLSAITAPLTRRQNTAAALTAATPVQVLIRNLDDVASTAGFDVKYQVNGGAWVTETVNATIAAQGSYTHAFATTANLAAAGTYTITAVVKHASTDTHVANDTAVRVLRQLVNAPLTLPFTDNLEGLGAGTYDADTVGLPGGDRYDYQHASTSARLRTVPGSGFTRSGSRAFTLDQARGDSVGFVNTGGSQYVVATFNLAAFDTATNDLRLDFALMRHGDLNGTNKVWIRGNSGTWIEALDLSTLTGETGTYSVTPAIEITRLLRAARQNFTDSFQVKWGQSGKYPASDPGFLDGYSIDDIRLYEAANDIQVRAILNPREHNCGLSNHTPVTVQVRNSALTAQTNIPVAYRIGNGSWVTETIASLGAGAVTDYTFTATADLSAFGSQRISARVQQSGDNVELNDTLSTVVQNSPVISSFPYTEGFESSSGNWYAGGKNASWQWGAPASQSLTRAASGSKAWKTGIAGNYNDNEYSYLYSPCFNISALTAPTLSFALALDIEDCNPYICDAAWVEYSVDGISWTKLGTNGSGTNWYNRGGGLDVWSRQNYLTWRVATIALPAVAATELRIRFVMYSDAGVSRQGVAIDDIHVYDNVSMFTGPTAAPVTQAVSGNSWVHINTPGGKRLVSIHPAGQDLGQLAVQAYVDTSSVRCTNFQYYLGRSYTIKQQTRSPFDSVTVRLYFSEREAEQVLNATSCYSASRPSTAFDFGVSKYTDADTSLEDNSLLNNVSGNWYFYGSAARSIVPYDQGYYAEFKVKSFSEFWFNSGGPTNTSPLPVRFVQFTARRQDRDALLAWEVAAEEDVEQYDVEVAAGAAELQEGRFLRIGSVAAAGNTSSGGHYAYTDTRPGKSGTLYYRLRVRNRDGSVQFSAVRPVTFGAAFTTSVYPNPSTGVFFVSYSAPEGAAVQLRLLDAQGRVLQRWSRGGTGFMEKIALDLQGPRYPPGMYLLQAETGGEVHTLRLFRK</sequence>
<dbReference type="Gene3D" id="3.40.50.200">
    <property type="entry name" value="Peptidase S8/S53 domain"/>
    <property type="match status" value="1"/>
</dbReference>
<dbReference type="PROSITE" id="PS00138">
    <property type="entry name" value="SUBTILASE_SER"/>
    <property type="match status" value="1"/>
</dbReference>
<dbReference type="CDD" id="cd04842">
    <property type="entry name" value="Peptidases_S8_Kp43_protease"/>
    <property type="match status" value="1"/>
</dbReference>
<feature type="chain" id="PRO_5020314785" evidence="6">
    <location>
        <begin position="22"/>
        <end position="1790"/>
    </location>
</feature>
<dbReference type="InterPro" id="IPR036116">
    <property type="entry name" value="FN3_sf"/>
</dbReference>
<organism evidence="8 9">
    <name type="scientific">Flaviaesturariibacter flavus</name>
    <dbReference type="NCBI Taxonomy" id="2502780"/>
    <lineage>
        <taxon>Bacteria</taxon>
        <taxon>Pseudomonadati</taxon>
        <taxon>Bacteroidota</taxon>
        <taxon>Chitinophagia</taxon>
        <taxon>Chitinophagales</taxon>
        <taxon>Chitinophagaceae</taxon>
        <taxon>Flaviaestuariibacter</taxon>
    </lineage>
</organism>
<dbReference type="Gene3D" id="2.60.120.260">
    <property type="entry name" value="Galactose-binding domain-like"/>
    <property type="match status" value="1"/>
</dbReference>
<dbReference type="GO" id="GO:0006508">
    <property type="term" value="P:proteolysis"/>
    <property type="evidence" value="ECO:0007669"/>
    <property type="project" value="UniProtKB-KW"/>
</dbReference>
<dbReference type="Gene3D" id="2.60.40.10">
    <property type="entry name" value="Immunoglobulins"/>
    <property type="match status" value="3"/>
</dbReference>
<dbReference type="SUPFAM" id="SSF52743">
    <property type="entry name" value="Subtilisin-like"/>
    <property type="match status" value="1"/>
</dbReference>
<keyword evidence="2 5" id="KW-0645">Protease</keyword>
<feature type="domain" description="Peptidase S8/S53" evidence="7">
    <location>
        <begin position="234"/>
        <end position="496"/>
    </location>
</feature>
<keyword evidence="3 5" id="KW-0378">Hydrolase</keyword>
<feature type="active site" description="Charge relay system" evidence="5">
    <location>
        <position position="268"/>
    </location>
</feature>
<dbReference type="SUPFAM" id="SSF49265">
    <property type="entry name" value="Fibronectin type III"/>
    <property type="match status" value="1"/>
</dbReference>
<evidence type="ECO:0000256" key="6">
    <source>
        <dbReference type="SAM" id="SignalP"/>
    </source>
</evidence>
<dbReference type="Pfam" id="PF00082">
    <property type="entry name" value="Peptidase_S8"/>
    <property type="match status" value="1"/>
</dbReference>
<dbReference type="Proteomes" id="UP000295334">
    <property type="component" value="Unassembled WGS sequence"/>
</dbReference>
<feature type="signal peptide" evidence="6">
    <location>
        <begin position="1"/>
        <end position="21"/>
    </location>
</feature>
<dbReference type="InterPro" id="IPR008979">
    <property type="entry name" value="Galactose-bd-like_sf"/>
</dbReference>
<dbReference type="InterPro" id="IPR026444">
    <property type="entry name" value="Secre_tail"/>
</dbReference>
<accession>A0A4R1BBK7</accession>
<keyword evidence="4 5" id="KW-0720">Serine protease</keyword>
<dbReference type="SUPFAM" id="SSF49785">
    <property type="entry name" value="Galactose-binding domain-like"/>
    <property type="match status" value="1"/>
</dbReference>
<dbReference type="InterPro" id="IPR023828">
    <property type="entry name" value="Peptidase_S8_Ser-AS"/>
</dbReference>
<dbReference type="InterPro" id="IPR013783">
    <property type="entry name" value="Ig-like_fold"/>
</dbReference>
<keyword evidence="6" id="KW-0732">Signal</keyword>